<keyword evidence="5 10" id="KW-0732">Signal</keyword>
<evidence type="ECO:0000259" key="11">
    <source>
        <dbReference type="Pfam" id="PF00394"/>
    </source>
</evidence>
<keyword evidence="15" id="KW-1185">Reference proteome</keyword>
<feature type="signal peptide" evidence="10">
    <location>
        <begin position="1"/>
        <end position="19"/>
    </location>
</feature>
<evidence type="ECO:0000256" key="2">
    <source>
        <dbReference type="ARBA" id="ARBA00010609"/>
    </source>
</evidence>
<evidence type="ECO:0000256" key="9">
    <source>
        <dbReference type="ARBA" id="ARBA00023180"/>
    </source>
</evidence>
<feature type="domain" description="Plastocyanin-like" evidence="12">
    <location>
        <begin position="446"/>
        <end position="568"/>
    </location>
</feature>
<comment type="similarity">
    <text evidence="2">Belongs to the multicopper oxidase family.</text>
</comment>
<evidence type="ECO:0008006" key="16">
    <source>
        <dbReference type="Google" id="ProtNLM"/>
    </source>
</evidence>
<evidence type="ECO:0000256" key="3">
    <source>
        <dbReference type="ARBA" id="ARBA00011738"/>
    </source>
</evidence>
<reference evidence="14 15" key="1">
    <citation type="submission" date="2014-11" db="EMBL/GenBank/DDBJ databases">
        <authorList>
            <person name="Wibberg Daniel"/>
        </authorList>
    </citation>
    <scope>NUCLEOTIDE SEQUENCE [LARGE SCALE GENOMIC DNA]</scope>
    <source>
        <strain evidence="14">Rhizoctonia solani AG1-IB 7/3/14</strain>
    </source>
</reference>
<evidence type="ECO:0000256" key="5">
    <source>
        <dbReference type="ARBA" id="ARBA00022729"/>
    </source>
</evidence>
<dbReference type="Pfam" id="PF00394">
    <property type="entry name" value="Cu-oxidase"/>
    <property type="match status" value="1"/>
</dbReference>
<dbReference type="InterPro" id="IPR011706">
    <property type="entry name" value="Cu-oxidase_C"/>
</dbReference>
<name>A0A0B7FA34_THACB</name>
<evidence type="ECO:0000256" key="1">
    <source>
        <dbReference type="ARBA" id="ARBA00002075"/>
    </source>
</evidence>
<dbReference type="Gene3D" id="2.60.40.420">
    <property type="entry name" value="Cupredoxins - blue copper proteins"/>
    <property type="match status" value="3"/>
</dbReference>
<dbReference type="InterPro" id="IPR011707">
    <property type="entry name" value="Cu-oxidase-like_N"/>
</dbReference>
<dbReference type="AlphaFoldDB" id="A0A0B7FA34"/>
<keyword evidence="4" id="KW-0479">Metal-binding</keyword>
<evidence type="ECO:0000256" key="10">
    <source>
        <dbReference type="SAM" id="SignalP"/>
    </source>
</evidence>
<feature type="domain" description="Plastocyanin-like" evidence="11">
    <location>
        <begin position="178"/>
        <end position="323"/>
    </location>
</feature>
<dbReference type="InterPro" id="IPR001117">
    <property type="entry name" value="Cu-oxidase_2nd"/>
</dbReference>
<evidence type="ECO:0000313" key="14">
    <source>
        <dbReference type="EMBL" id="CEL53053.1"/>
    </source>
</evidence>
<dbReference type="GO" id="GO:0005507">
    <property type="term" value="F:copper ion binding"/>
    <property type="evidence" value="ECO:0007669"/>
    <property type="project" value="InterPro"/>
</dbReference>
<dbReference type="InterPro" id="IPR033138">
    <property type="entry name" value="Cu_oxidase_CS"/>
</dbReference>
<protein>
    <recommendedName>
        <fullName evidence="16">Laccase, multicopper oxidase, benzenediol:oxygen oxidorectuctase</fullName>
    </recommendedName>
</protein>
<organism evidence="14 15">
    <name type="scientific">Thanatephorus cucumeris (strain AG1-IB / isolate 7/3/14)</name>
    <name type="common">Lettuce bottom rot fungus</name>
    <name type="synonym">Rhizoctonia solani</name>
    <dbReference type="NCBI Taxonomy" id="1108050"/>
    <lineage>
        <taxon>Eukaryota</taxon>
        <taxon>Fungi</taxon>
        <taxon>Dikarya</taxon>
        <taxon>Basidiomycota</taxon>
        <taxon>Agaricomycotina</taxon>
        <taxon>Agaricomycetes</taxon>
        <taxon>Cantharellales</taxon>
        <taxon>Ceratobasidiaceae</taxon>
        <taxon>Rhizoctonia</taxon>
        <taxon>Rhizoctonia solani AG-1</taxon>
    </lineage>
</organism>
<gene>
    <name evidence="14" type="primary">lcc1</name>
    <name evidence="14" type="ORF">RSOLAG1IB_06121</name>
</gene>
<dbReference type="InterPro" id="IPR045087">
    <property type="entry name" value="Cu-oxidase_fam"/>
</dbReference>
<dbReference type="Pfam" id="PF07731">
    <property type="entry name" value="Cu-oxidase_2"/>
    <property type="match status" value="1"/>
</dbReference>
<dbReference type="InterPro" id="IPR008972">
    <property type="entry name" value="Cupredoxin"/>
</dbReference>
<feature type="domain" description="Plastocyanin-like" evidence="13">
    <location>
        <begin position="28"/>
        <end position="145"/>
    </location>
</feature>
<dbReference type="GO" id="GO:0016491">
    <property type="term" value="F:oxidoreductase activity"/>
    <property type="evidence" value="ECO:0007669"/>
    <property type="project" value="UniProtKB-KW"/>
</dbReference>
<evidence type="ECO:0000259" key="12">
    <source>
        <dbReference type="Pfam" id="PF07731"/>
    </source>
</evidence>
<evidence type="ECO:0000259" key="13">
    <source>
        <dbReference type="Pfam" id="PF07732"/>
    </source>
</evidence>
<dbReference type="OrthoDB" id="2121828at2759"/>
<dbReference type="EMBL" id="LN679110">
    <property type="protein sequence ID" value="CEL53053.1"/>
    <property type="molecule type" value="Genomic_DNA"/>
</dbReference>
<comment type="subunit">
    <text evidence="3">Homodimer.</text>
</comment>
<evidence type="ECO:0000256" key="7">
    <source>
        <dbReference type="ARBA" id="ARBA00023008"/>
    </source>
</evidence>
<feature type="chain" id="PRO_5002114053" description="Laccase, multicopper oxidase, benzenediol:oxygen oxidorectuctase" evidence="10">
    <location>
        <begin position="20"/>
        <end position="598"/>
    </location>
</feature>
<dbReference type="Pfam" id="PF07732">
    <property type="entry name" value="Cu-oxidase_3"/>
    <property type="match status" value="1"/>
</dbReference>
<evidence type="ECO:0000256" key="6">
    <source>
        <dbReference type="ARBA" id="ARBA00023002"/>
    </source>
</evidence>
<keyword evidence="9" id="KW-0325">Glycoprotein</keyword>
<keyword evidence="8" id="KW-1015">Disulfide bond</keyword>
<accession>A0A0B7FA34</accession>
<proteinExistence type="inferred from homology"/>
<dbReference type="SUPFAM" id="SSF49503">
    <property type="entry name" value="Cupredoxins"/>
    <property type="match status" value="3"/>
</dbReference>
<dbReference type="STRING" id="1108050.A0A0B7FA34"/>
<dbReference type="PANTHER" id="PTHR11709:SF511">
    <property type="entry name" value="LACCASE"/>
    <property type="match status" value="1"/>
</dbReference>
<evidence type="ECO:0000256" key="4">
    <source>
        <dbReference type="ARBA" id="ARBA00022723"/>
    </source>
</evidence>
<dbReference type="CDD" id="cd13903">
    <property type="entry name" value="CuRO_3_Tv-LCC_like"/>
    <property type="match status" value="1"/>
</dbReference>
<keyword evidence="7" id="KW-0186">Copper</keyword>
<evidence type="ECO:0000313" key="15">
    <source>
        <dbReference type="Proteomes" id="UP000059188"/>
    </source>
</evidence>
<dbReference type="FunFam" id="2.60.40.420:FF:000045">
    <property type="entry name" value="Laccase 2"/>
    <property type="match status" value="1"/>
</dbReference>
<dbReference type="Proteomes" id="UP000059188">
    <property type="component" value="Unassembled WGS sequence"/>
</dbReference>
<sequence>MAPTTFLLSASLFASVVLARTVNYNLKITNGTIAPDGVPRSATLVNGGYPGPLIFANKGDTLKIKVQNKLKDPSMYQTTSIHWHGLLQRRNADDDGPAFVTQCPIIPDASYTYTIPLEDQTGTYWYHSHLSSQYVDGLRGPLVVYGSFYCPTTDTPVPPNFLTDPKDPHRHLYDVDDEKTVLMIGDWYHTSSKEILASGSIARQRPDSGTINGKGRFDPDTMPANSDTLYTLKVKRGKRYRLRVINSSAIASFRLSIPNHKLTIIAADGVSTKPYHVDAFDILAGQRIDAVMEANQKPDTYWINAPMTNVANKTVQALLVYEEDPQPPHPPKGPYRKWSVSEAIHNYWKHQHKHGRSLLSSHGGLKARMLEGSHHAQLHGREFVKRQNETEPSTTPEVVMDETKLIPLEHPGAACGSKPADMVLDLVFGVNFTTGHWMINGIPYKSPPIPTLLKILSETDGVTESDFTQPEHTVLLPKGKCIEFNIKGTSGLGIVHPIHLHGHTFDVVQFGNNQPNYVNPPRRDVVGSTDQGVRIQFKTDNPGPWFLHCHIDWHLEEGFAMVFAEAPEAVKSGPKSVPVDKQWKDLCRKYEELPPGFL</sequence>
<dbReference type="PANTHER" id="PTHR11709">
    <property type="entry name" value="MULTI-COPPER OXIDASE"/>
    <property type="match status" value="1"/>
</dbReference>
<comment type="function">
    <text evidence="1">Lignin degradation and detoxification of lignin-derived products.</text>
</comment>
<dbReference type="PROSITE" id="PS00079">
    <property type="entry name" value="MULTICOPPER_OXIDASE1"/>
    <property type="match status" value="1"/>
</dbReference>
<evidence type="ECO:0000256" key="8">
    <source>
        <dbReference type="ARBA" id="ARBA00023157"/>
    </source>
</evidence>
<keyword evidence="6" id="KW-0560">Oxidoreductase</keyword>